<reference evidence="2 4" key="1">
    <citation type="journal article" date="2017" name="Nature">
        <title>The sunflower genome provides insights into oil metabolism, flowering and Asterid evolution.</title>
        <authorList>
            <person name="Badouin H."/>
            <person name="Gouzy J."/>
            <person name="Grassa C.J."/>
            <person name="Murat F."/>
            <person name="Staton S.E."/>
            <person name="Cottret L."/>
            <person name="Lelandais-Briere C."/>
            <person name="Owens G.L."/>
            <person name="Carrere S."/>
            <person name="Mayjonade B."/>
            <person name="Legrand L."/>
            <person name="Gill N."/>
            <person name="Kane N.C."/>
            <person name="Bowers J.E."/>
            <person name="Hubner S."/>
            <person name="Bellec A."/>
            <person name="Berard A."/>
            <person name="Berges H."/>
            <person name="Blanchet N."/>
            <person name="Boniface M.C."/>
            <person name="Brunel D."/>
            <person name="Catrice O."/>
            <person name="Chaidir N."/>
            <person name="Claudel C."/>
            <person name="Donnadieu C."/>
            <person name="Faraut T."/>
            <person name="Fievet G."/>
            <person name="Helmstetter N."/>
            <person name="King M."/>
            <person name="Knapp S.J."/>
            <person name="Lai Z."/>
            <person name="Le Paslier M.C."/>
            <person name="Lippi Y."/>
            <person name="Lorenzon L."/>
            <person name="Mandel J.R."/>
            <person name="Marage G."/>
            <person name="Marchand G."/>
            <person name="Marquand E."/>
            <person name="Bret-Mestries E."/>
            <person name="Morien E."/>
            <person name="Nambeesan S."/>
            <person name="Nguyen T."/>
            <person name="Pegot-Espagnet P."/>
            <person name="Pouilly N."/>
            <person name="Raftis F."/>
            <person name="Sallet E."/>
            <person name="Schiex T."/>
            <person name="Thomas J."/>
            <person name="Vandecasteele C."/>
            <person name="Vares D."/>
            <person name="Vear F."/>
            <person name="Vautrin S."/>
            <person name="Crespi M."/>
            <person name="Mangin B."/>
            <person name="Burke J.M."/>
            <person name="Salse J."/>
            <person name="Munos S."/>
            <person name="Vincourt P."/>
            <person name="Rieseberg L.H."/>
            <person name="Langlade N.B."/>
        </authorList>
    </citation>
    <scope>NUCLEOTIDE SEQUENCE [LARGE SCALE GENOMIC DNA]</scope>
    <source>
        <strain evidence="4">cv. SF193</strain>
        <tissue evidence="2">Leaves</tissue>
    </source>
</reference>
<reference evidence="3" key="2">
    <citation type="submission" date="2017-02" db="EMBL/GenBank/DDBJ databases">
        <title>Sunflower complete genome.</title>
        <authorList>
            <person name="Langlade N."/>
            <person name="Munos S."/>
        </authorList>
    </citation>
    <scope>NUCLEOTIDE SEQUENCE [LARGE SCALE GENOMIC DNA]</scope>
    <source>
        <tissue evidence="3">Leaves</tissue>
    </source>
</reference>
<accession>A0A251VCE1</accession>
<dbReference type="InterPro" id="IPR006868">
    <property type="entry name" value="DUF630"/>
</dbReference>
<dbReference type="InParanoid" id="A0A251VCE1"/>
<evidence type="ECO:0000259" key="1">
    <source>
        <dbReference type="Pfam" id="PF04783"/>
    </source>
</evidence>
<dbReference type="Pfam" id="PF04783">
    <property type="entry name" value="DUF630"/>
    <property type="match status" value="1"/>
</dbReference>
<keyword evidence="4" id="KW-1185">Reference proteome</keyword>
<dbReference type="AlphaFoldDB" id="A0A251VCE1"/>
<evidence type="ECO:0000313" key="2">
    <source>
        <dbReference type="EMBL" id="KAF5816963.1"/>
    </source>
</evidence>
<proteinExistence type="predicted"/>
<evidence type="ECO:0000313" key="4">
    <source>
        <dbReference type="Proteomes" id="UP000215914"/>
    </source>
</evidence>
<organism evidence="3 4">
    <name type="scientific">Helianthus annuus</name>
    <name type="common">Common sunflower</name>
    <dbReference type="NCBI Taxonomy" id="4232"/>
    <lineage>
        <taxon>Eukaryota</taxon>
        <taxon>Viridiplantae</taxon>
        <taxon>Streptophyta</taxon>
        <taxon>Embryophyta</taxon>
        <taxon>Tracheophyta</taxon>
        <taxon>Spermatophyta</taxon>
        <taxon>Magnoliopsida</taxon>
        <taxon>eudicotyledons</taxon>
        <taxon>Gunneridae</taxon>
        <taxon>Pentapetalae</taxon>
        <taxon>asterids</taxon>
        <taxon>campanulids</taxon>
        <taxon>Asterales</taxon>
        <taxon>Asteraceae</taxon>
        <taxon>Asteroideae</taxon>
        <taxon>Heliantheae alliance</taxon>
        <taxon>Heliantheae</taxon>
        <taxon>Helianthus</taxon>
    </lineage>
</organism>
<feature type="domain" description="DUF630" evidence="1">
    <location>
        <begin position="1"/>
        <end position="59"/>
    </location>
</feature>
<dbReference type="PANTHER" id="PTHR21450:SF59">
    <property type="entry name" value="PROTEIN, PUTATIVE_ 48652-45869-RELATED"/>
    <property type="match status" value="1"/>
</dbReference>
<dbReference type="STRING" id="4232.A0A251VCE1"/>
<evidence type="ECO:0000313" key="3">
    <source>
        <dbReference type="EMBL" id="OTG33265.1"/>
    </source>
</evidence>
<gene>
    <name evidence="3" type="ORF">HannXRQ_Chr02g0032791</name>
    <name evidence="2" type="ORF">HanXRQr2_Chr02g0047601</name>
</gene>
<protein>
    <submittedName>
        <fullName evidence="2">Nitrate regulatory gene2 protein</fullName>
    </submittedName>
</protein>
<dbReference type="EMBL" id="MNCJ02000317">
    <property type="protein sequence ID" value="KAF5816963.1"/>
    <property type="molecule type" value="Genomic_DNA"/>
</dbReference>
<dbReference type="Gramene" id="mRNA:HanXRQr2_Chr02g0047601">
    <property type="protein sequence ID" value="CDS:HanXRQr2_Chr02g0047601.1"/>
    <property type="gene ID" value="HanXRQr2_Chr02g0047601"/>
</dbReference>
<dbReference type="Proteomes" id="UP000215914">
    <property type="component" value="Chromosome 2"/>
</dbReference>
<dbReference type="EMBL" id="CM007891">
    <property type="protein sequence ID" value="OTG33265.1"/>
    <property type="molecule type" value="Genomic_DNA"/>
</dbReference>
<reference evidence="2" key="3">
    <citation type="submission" date="2020-06" db="EMBL/GenBank/DDBJ databases">
        <title>Helianthus annuus Genome sequencing and assembly Release 2.</title>
        <authorList>
            <person name="Gouzy J."/>
            <person name="Langlade N."/>
            <person name="Munos S."/>
        </authorList>
    </citation>
    <scope>NUCLEOTIDE SEQUENCE</scope>
    <source>
        <tissue evidence="2">Leaves</tissue>
    </source>
</reference>
<name>A0A251VCE1_HELAN</name>
<sequence>MGCSESKINNVTTINQCKERIAFMKQSALAHAAFVSAHFTYAAALKNMGTALCDYAQSEPHDPPYHSVCPPQQKRSPDNNGILAWDFFTLLMEDVRGDSSVVANEKRGGWMKAVKSGEGRPQSSVVEDREDVNLLKVFREVDDGFVKASESICEVFKIHEDNKLHYHSSLAHNQGM</sequence>
<dbReference type="PANTHER" id="PTHR21450">
    <property type="entry name" value="PROTEIN ALTERED PHOSPHATE STARVATION RESPONSE 1"/>
    <property type="match status" value="1"/>
</dbReference>